<name>A0A2S2KR64_9ARCH</name>
<dbReference type="GeneID" id="76208774"/>
<keyword evidence="1" id="KW-0812">Transmembrane</keyword>
<reference evidence="2 3" key="1">
    <citation type="submission" date="2018-05" db="EMBL/GenBank/DDBJ databases">
        <title>genome sequencing of Nitrosopumilus sp. NM25.</title>
        <authorList>
            <person name="Mori K."/>
            <person name="Nakagawa T."/>
        </authorList>
    </citation>
    <scope>NUCLEOTIDE SEQUENCE [LARGE SCALE GENOMIC DNA]</scope>
    <source>
        <strain evidence="2 3">NM25</strain>
    </source>
</reference>
<feature type="transmembrane region" description="Helical" evidence="1">
    <location>
        <begin position="93"/>
        <end position="118"/>
    </location>
</feature>
<organism evidence="2 3">
    <name type="scientific">Nitrosopumilus zosterae</name>
    <dbReference type="NCBI Taxonomy" id="718286"/>
    <lineage>
        <taxon>Archaea</taxon>
        <taxon>Nitrososphaerota</taxon>
        <taxon>Nitrososphaeria</taxon>
        <taxon>Nitrosopumilales</taxon>
        <taxon>Nitrosopumilaceae</taxon>
        <taxon>Nitrosopumilus</taxon>
    </lineage>
</organism>
<keyword evidence="1" id="KW-0472">Membrane</keyword>
<keyword evidence="1" id="KW-1133">Transmembrane helix</keyword>
<dbReference type="AlphaFoldDB" id="A0A2S2KR64"/>
<proteinExistence type="predicted"/>
<evidence type="ECO:0000313" key="3">
    <source>
        <dbReference type="Proteomes" id="UP000245829"/>
    </source>
</evidence>
<dbReference type="EMBL" id="BGKI01000004">
    <property type="protein sequence ID" value="GBH34104.1"/>
    <property type="molecule type" value="Genomic_DNA"/>
</dbReference>
<keyword evidence="3" id="KW-1185">Reference proteome</keyword>
<comment type="caution">
    <text evidence="2">The sequence shown here is derived from an EMBL/GenBank/DDBJ whole genome shotgun (WGS) entry which is preliminary data.</text>
</comment>
<evidence type="ECO:0000313" key="2">
    <source>
        <dbReference type="EMBL" id="GBH34104.1"/>
    </source>
</evidence>
<protein>
    <submittedName>
        <fullName evidence="2">Uncharacterized protein</fullName>
    </submittedName>
</protein>
<dbReference type="Proteomes" id="UP000245829">
    <property type="component" value="Unassembled WGS sequence"/>
</dbReference>
<feature type="transmembrane region" description="Helical" evidence="1">
    <location>
        <begin position="124"/>
        <end position="143"/>
    </location>
</feature>
<gene>
    <name evidence="2" type="ORF">NZNM25_08950</name>
</gene>
<feature type="transmembrane region" description="Helical" evidence="1">
    <location>
        <begin position="155"/>
        <end position="173"/>
    </location>
</feature>
<accession>A0A2S2KR64</accession>
<evidence type="ECO:0000256" key="1">
    <source>
        <dbReference type="SAM" id="Phobius"/>
    </source>
</evidence>
<sequence>MKNKIILHEKILILIISVIMASHIVVQVIVPTINSQVAEIEPIPMVTLTNETLHNAKNPNNGPQPQINSVERTMVVPERPTVLMMLGATLNHLAFALFVAFAGIGIALPWIGIIMLQFPSGPNAIPLFFFWFLSMASIPLVWWFSKSIHLLRRMLYLYMIPVLVAGIGITYFTNFGA</sequence>
<feature type="transmembrane region" description="Helical" evidence="1">
    <location>
        <begin position="12"/>
        <end position="30"/>
    </location>
</feature>
<dbReference type="RefSeq" id="WP_109876733.1">
    <property type="nucleotide sequence ID" value="NZ_AP026695.1"/>
</dbReference>